<accession>A0A9J7L4Q0</accession>
<dbReference type="Pfam" id="PF13472">
    <property type="entry name" value="Lipase_GDSL_2"/>
    <property type="match status" value="1"/>
</dbReference>
<feature type="domain" description="SGNH hydrolase-type esterase" evidence="7">
    <location>
        <begin position="531"/>
        <end position="647"/>
    </location>
</feature>
<evidence type="ECO:0000256" key="4">
    <source>
        <dbReference type="ARBA" id="ARBA00048078"/>
    </source>
</evidence>
<dbReference type="Proteomes" id="UP000001554">
    <property type="component" value="Chromosome 5"/>
</dbReference>
<feature type="compositionally biased region" description="Low complexity" evidence="6">
    <location>
        <begin position="439"/>
        <end position="465"/>
    </location>
</feature>
<reference evidence="8" key="1">
    <citation type="journal article" date="2020" name="Nat. Ecol. Evol.">
        <title>Deeply conserved synteny resolves early events in vertebrate evolution.</title>
        <authorList>
            <person name="Simakov O."/>
            <person name="Marletaz F."/>
            <person name="Yue J.X."/>
            <person name="O'Connell B."/>
            <person name="Jenkins J."/>
            <person name="Brandt A."/>
            <person name="Calef R."/>
            <person name="Tung C.H."/>
            <person name="Huang T.K."/>
            <person name="Schmutz J."/>
            <person name="Satoh N."/>
            <person name="Yu J.K."/>
            <person name="Putnam N.H."/>
            <person name="Green R.E."/>
            <person name="Rokhsar D.S."/>
        </authorList>
    </citation>
    <scope>NUCLEOTIDE SEQUENCE [LARGE SCALE GENOMIC DNA]</scope>
    <source>
        <strain evidence="8">S238N-H82</strain>
    </source>
</reference>
<keyword evidence="8" id="KW-1185">Reference proteome</keyword>
<dbReference type="RefSeq" id="XP_035675450.1">
    <property type="nucleotide sequence ID" value="XM_035819557.1"/>
</dbReference>
<dbReference type="EC" id="3.1.1.47" evidence="1"/>
<feature type="coiled-coil region" evidence="5">
    <location>
        <begin position="323"/>
        <end position="364"/>
    </location>
</feature>
<evidence type="ECO:0000256" key="3">
    <source>
        <dbReference type="ARBA" id="ARBA00035804"/>
    </source>
</evidence>
<dbReference type="InterPro" id="IPR036514">
    <property type="entry name" value="SGNH_hydro_sf"/>
</dbReference>
<feature type="region of interest" description="Disordered" evidence="6">
    <location>
        <begin position="666"/>
        <end position="729"/>
    </location>
</feature>
<feature type="region of interest" description="Disordered" evidence="6">
    <location>
        <begin position="421"/>
        <end position="489"/>
    </location>
</feature>
<feature type="region of interest" description="Disordered" evidence="6">
    <location>
        <begin position="180"/>
        <end position="232"/>
    </location>
</feature>
<evidence type="ECO:0000256" key="1">
    <source>
        <dbReference type="ARBA" id="ARBA00013201"/>
    </source>
</evidence>
<dbReference type="GO" id="GO:0003847">
    <property type="term" value="F:1-alkyl-2-acetylglycerophosphocholine esterase activity"/>
    <property type="evidence" value="ECO:0007669"/>
    <property type="project" value="UniProtKB-EC"/>
</dbReference>
<evidence type="ECO:0000256" key="6">
    <source>
        <dbReference type="SAM" id="MobiDB-lite"/>
    </source>
</evidence>
<dbReference type="InterPro" id="IPR013830">
    <property type="entry name" value="SGNH_hydro"/>
</dbReference>
<dbReference type="AlphaFoldDB" id="A0A9J7L4Q0"/>
<reference evidence="9" key="2">
    <citation type="submission" date="2025-08" db="UniProtKB">
        <authorList>
            <consortium name="RefSeq"/>
        </authorList>
    </citation>
    <scope>IDENTIFICATION</scope>
    <source>
        <strain evidence="9">S238N-H82</strain>
        <tissue evidence="9">Testes</tissue>
    </source>
</reference>
<comment type="catalytic activity">
    <reaction evidence="4">
        <text>a 1-O-alkyl-2-acetyl-sn-glycero-3-phosphocholine + H2O = a 1-O-alkyl-sn-glycero-3-phosphocholine + acetate + H(+)</text>
        <dbReference type="Rhea" id="RHEA:17777"/>
        <dbReference type="ChEBI" id="CHEBI:15377"/>
        <dbReference type="ChEBI" id="CHEBI:15378"/>
        <dbReference type="ChEBI" id="CHEBI:30089"/>
        <dbReference type="ChEBI" id="CHEBI:30909"/>
        <dbReference type="ChEBI" id="CHEBI:36707"/>
        <dbReference type="EC" id="3.1.1.47"/>
    </reaction>
    <physiologicalReaction direction="left-to-right" evidence="4">
        <dbReference type="Rhea" id="RHEA:17778"/>
    </physiologicalReaction>
</comment>
<evidence type="ECO:0000313" key="8">
    <source>
        <dbReference type="Proteomes" id="UP000001554"/>
    </source>
</evidence>
<feature type="compositionally biased region" description="Low complexity" evidence="6">
    <location>
        <begin position="194"/>
        <end position="207"/>
    </location>
</feature>
<feature type="compositionally biased region" description="Polar residues" evidence="6">
    <location>
        <begin position="219"/>
        <end position="232"/>
    </location>
</feature>
<proteinExistence type="predicted"/>
<evidence type="ECO:0000256" key="5">
    <source>
        <dbReference type="SAM" id="Coils"/>
    </source>
</evidence>
<dbReference type="OrthoDB" id="10013321at2759"/>
<feature type="compositionally biased region" description="Polar residues" evidence="6">
    <location>
        <begin position="23"/>
        <end position="34"/>
    </location>
</feature>
<keyword evidence="5" id="KW-0175">Coiled coil</keyword>
<comment type="catalytic activity">
    <reaction evidence="3">
        <text>1-O-hexadecyl-2-acetyl-sn-glycero-3-phosphate + H2O = 1-O-hexadecyl-sn-glycero-3-phosphate + acetate + H(+)</text>
        <dbReference type="Rhea" id="RHEA:41704"/>
        <dbReference type="ChEBI" id="CHEBI:15377"/>
        <dbReference type="ChEBI" id="CHEBI:15378"/>
        <dbReference type="ChEBI" id="CHEBI:30089"/>
        <dbReference type="ChEBI" id="CHEBI:77580"/>
        <dbReference type="ChEBI" id="CHEBI:78385"/>
    </reaction>
    <physiologicalReaction direction="left-to-right" evidence="3">
        <dbReference type="Rhea" id="RHEA:41705"/>
    </physiologicalReaction>
</comment>
<feature type="region of interest" description="Disordered" evidence="6">
    <location>
        <begin position="1"/>
        <end position="34"/>
    </location>
</feature>
<sequence>MGRETSGDSGTPESETTKRYRTRSGNTKTKGWNTSAKNIPEFETIIEDHTDASKSKVCSLKFRTSKDRVPVWIDASKAVFSDSLGKQTGYKFTWKGSQLSVSKPTETGDNAKILTIHFYNTGTILIQGNGSNWYAREIFPQVKELVSNNQIGASCDAQDGGHDNEDLATERTETIDDNLETIGTSSQDDAPAITTSGTSTEPTKTSSVTVDPTQEKENSSQNTIPKSPITSPTLRRVLGGLENIILTPLSKVRNSGKNKEGRPQHESRSRRALPTDDVQDKSTSEKCNSVHETLYTSLVDDLNNLKSLVFSNKVTMDNQQKCINDLTANVQNRKKEVEKQARQIQDLNTELERQREISKDLAKTISSQKADQEALQAQLTLLLNQPQPQSVSSTASRVCSNSQQDDSRIQRLYAEVVSGLEHPNSSPATQIPKPSDSEAPTTTNTQPRAPTTAISQPPVTTDTQPPATPPTRERVVPDKQTPVTPAAQTSGNVKVRVLADSLWNDVDPTIMFKDRTATITKSTTLRKASENALMLPDNNTELVIIHVGSNDMDNTKDRNDSVNICVEQTTKLIDRAKTSYPNAKIAMSQVLPRGSNTQSTLNKNIATYNNAIEQSCLEDNKLIYIRHRLLSQDRSLYKRDGIHLTPDAGGVKLMVADVKRTLRHRQEAMDSRQRTKQARGPQWMPSTQPYPRPGQHPPPLWNTPRNPPQMYPRNPARAPSRQGTDWNNTRDKQQTVEKLLHMLTDFLKQ</sequence>
<feature type="compositionally biased region" description="Pro residues" evidence="6">
    <location>
        <begin position="688"/>
        <end position="710"/>
    </location>
</feature>
<organism evidence="8 9">
    <name type="scientific">Branchiostoma floridae</name>
    <name type="common">Florida lancelet</name>
    <name type="synonym">Amphioxus</name>
    <dbReference type="NCBI Taxonomy" id="7739"/>
    <lineage>
        <taxon>Eukaryota</taxon>
        <taxon>Metazoa</taxon>
        <taxon>Chordata</taxon>
        <taxon>Cephalochordata</taxon>
        <taxon>Leptocardii</taxon>
        <taxon>Amphioxiformes</taxon>
        <taxon>Branchiostomatidae</taxon>
        <taxon>Branchiostoma</taxon>
    </lineage>
</organism>
<dbReference type="GeneID" id="118415177"/>
<comment type="catalytic activity">
    <reaction evidence="2">
        <text>1-O-hexadecyl-2-acetyl-sn-glycero-3-phosphocholine + H2O = 1-O-hexadecyl-sn-glycero-3-phosphocholine + acetate + H(+)</text>
        <dbReference type="Rhea" id="RHEA:40479"/>
        <dbReference type="ChEBI" id="CHEBI:15377"/>
        <dbReference type="ChEBI" id="CHEBI:15378"/>
        <dbReference type="ChEBI" id="CHEBI:30089"/>
        <dbReference type="ChEBI" id="CHEBI:44811"/>
        <dbReference type="ChEBI" id="CHEBI:64496"/>
    </reaction>
    <physiologicalReaction direction="left-to-right" evidence="2">
        <dbReference type="Rhea" id="RHEA:40480"/>
    </physiologicalReaction>
</comment>
<evidence type="ECO:0000313" key="9">
    <source>
        <dbReference type="RefSeq" id="XP_035675450.1"/>
    </source>
</evidence>
<dbReference type="SUPFAM" id="SSF52266">
    <property type="entry name" value="SGNH hydrolase"/>
    <property type="match status" value="1"/>
</dbReference>
<feature type="region of interest" description="Disordered" evidence="6">
    <location>
        <begin position="249"/>
        <end position="285"/>
    </location>
</feature>
<name>A0A9J7L4Q0_BRAFL</name>
<gene>
    <name evidence="9" type="primary">LOC118415177</name>
</gene>
<dbReference type="Gene3D" id="3.40.50.1110">
    <property type="entry name" value="SGNH hydrolase"/>
    <property type="match status" value="1"/>
</dbReference>
<dbReference type="OMA" id="WNTSAKN"/>
<evidence type="ECO:0000259" key="7">
    <source>
        <dbReference type="Pfam" id="PF13472"/>
    </source>
</evidence>
<protein>
    <recommendedName>
        <fullName evidence="1">1-alkyl-2-acetylglycerophosphocholine esterase</fullName>
        <ecNumber evidence="1">3.1.1.47</ecNumber>
    </recommendedName>
</protein>
<dbReference type="KEGG" id="bfo:118415177"/>
<evidence type="ECO:0000256" key="2">
    <source>
        <dbReference type="ARBA" id="ARBA00023721"/>
    </source>
</evidence>
<feature type="compositionally biased region" description="Basic and acidic residues" evidence="6">
    <location>
        <begin position="257"/>
        <end position="269"/>
    </location>
</feature>